<evidence type="ECO:0000313" key="3">
    <source>
        <dbReference type="Proteomes" id="UP000762676"/>
    </source>
</evidence>
<feature type="region of interest" description="Disordered" evidence="1">
    <location>
        <begin position="1"/>
        <end position="34"/>
    </location>
</feature>
<dbReference type="Proteomes" id="UP000762676">
    <property type="component" value="Unassembled WGS sequence"/>
</dbReference>
<proteinExistence type="predicted"/>
<protein>
    <submittedName>
        <fullName evidence="2">Centrosome and spindle pole-associated protein 1</fullName>
    </submittedName>
</protein>
<keyword evidence="3" id="KW-1185">Reference proteome</keyword>
<name>A0AAV4I791_9GAST</name>
<comment type="caution">
    <text evidence="2">The sequence shown here is derived from an EMBL/GenBank/DDBJ whole genome shotgun (WGS) entry which is preliminary data.</text>
</comment>
<evidence type="ECO:0000313" key="2">
    <source>
        <dbReference type="EMBL" id="GFS05362.1"/>
    </source>
</evidence>
<evidence type="ECO:0000256" key="1">
    <source>
        <dbReference type="SAM" id="MobiDB-lite"/>
    </source>
</evidence>
<accession>A0AAV4I791</accession>
<organism evidence="2 3">
    <name type="scientific">Elysia marginata</name>
    <dbReference type="NCBI Taxonomy" id="1093978"/>
    <lineage>
        <taxon>Eukaryota</taxon>
        <taxon>Metazoa</taxon>
        <taxon>Spiralia</taxon>
        <taxon>Lophotrochozoa</taxon>
        <taxon>Mollusca</taxon>
        <taxon>Gastropoda</taxon>
        <taxon>Heterobranchia</taxon>
        <taxon>Euthyneura</taxon>
        <taxon>Panpulmonata</taxon>
        <taxon>Sacoglossa</taxon>
        <taxon>Placobranchoidea</taxon>
        <taxon>Plakobranchidae</taxon>
        <taxon>Elysia</taxon>
    </lineage>
</organism>
<reference evidence="2 3" key="1">
    <citation type="journal article" date="2021" name="Elife">
        <title>Chloroplast acquisition without the gene transfer in kleptoplastic sea slugs, Plakobranchus ocellatus.</title>
        <authorList>
            <person name="Maeda T."/>
            <person name="Takahashi S."/>
            <person name="Yoshida T."/>
            <person name="Shimamura S."/>
            <person name="Takaki Y."/>
            <person name="Nagai Y."/>
            <person name="Toyoda A."/>
            <person name="Suzuki Y."/>
            <person name="Arimoto A."/>
            <person name="Ishii H."/>
            <person name="Satoh N."/>
            <person name="Nishiyama T."/>
            <person name="Hasebe M."/>
            <person name="Maruyama T."/>
            <person name="Minagawa J."/>
            <person name="Obokata J."/>
            <person name="Shigenobu S."/>
        </authorList>
    </citation>
    <scope>NUCLEOTIDE SEQUENCE [LARGE SCALE GENOMIC DNA]</scope>
</reference>
<gene>
    <name evidence="2" type="ORF">ElyMa_006518600</name>
</gene>
<sequence>MPKRNDSARYRRRNRLSSSPRVLTPDFNSRATFGSQTSLNVDKLARKNEERLRKLRDLQ</sequence>
<dbReference type="EMBL" id="BMAT01013077">
    <property type="protein sequence ID" value="GFS05362.1"/>
    <property type="molecule type" value="Genomic_DNA"/>
</dbReference>
<dbReference type="AlphaFoldDB" id="A0AAV4I791"/>
<feature type="non-terminal residue" evidence="2">
    <location>
        <position position="59"/>
    </location>
</feature>